<dbReference type="HAMAP" id="MF_01082">
    <property type="entry name" value="TruD"/>
    <property type="match status" value="1"/>
</dbReference>
<comment type="catalytic activity">
    <reaction evidence="4">
        <text>uridine(13) in tRNA = pseudouridine(13) in tRNA</text>
        <dbReference type="Rhea" id="RHEA:42540"/>
        <dbReference type="Rhea" id="RHEA-COMP:10105"/>
        <dbReference type="Rhea" id="RHEA-COMP:10106"/>
        <dbReference type="ChEBI" id="CHEBI:65314"/>
        <dbReference type="ChEBI" id="CHEBI:65315"/>
        <dbReference type="EC" id="5.4.99.27"/>
    </reaction>
</comment>
<dbReference type="RefSeq" id="WP_078487426.1">
    <property type="nucleotide sequence ID" value="NZ_MPRJ01000047.1"/>
</dbReference>
<dbReference type="GO" id="GO:0005829">
    <property type="term" value="C:cytosol"/>
    <property type="evidence" value="ECO:0007669"/>
    <property type="project" value="TreeGrafter"/>
</dbReference>
<dbReference type="CDD" id="cd02575">
    <property type="entry name" value="PseudoU_synth_EcTruD"/>
    <property type="match status" value="1"/>
</dbReference>
<dbReference type="Proteomes" id="UP000190896">
    <property type="component" value="Unassembled WGS sequence"/>
</dbReference>
<dbReference type="SUPFAM" id="SSF55120">
    <property type="entry name" value="Pseudouridine synthase"/>
    <property type="match status" value="1"/>
</dbReference>
<keyword evidence="2 4" id="KW-0819">tRNA processing</keyword>
<comment type="function">
    <text evidence="4">Responsible for synthesis of pseudouridine from uracil-13 in transfer RNAs.</text>
</comment>
<dbReference type="GO" id="GO:0160150">
    <property type="term" value="F:tRNA pseudouridine(13) synthase activity"/>
    <property type="evidence" value="ECO:0007669"/>
    <property type="project" value="UniProtKB-EC"/>
</dbReference>
<name>A0A1T2KTZ0_9GAMM</name>
<comment type="caution">
    <text evidence="7">The sequence shown here is derived from an EMBL/GenBank/DDBJ whole genome shotgun (WGS) entry which is preliminary data.</text>
</comment>
<evidence type="ECO:0000256" key="4">
    <source>
        <dbReference type="HAMAP-Rule" id="MF_01082"/>
    </source>
</evidence>
<feature type="coiled-coil region" evidence="5">
    <location>
        <begin position="274"/>
        <end position="301"/>
    </location>
</feature>
<accession>A0A1T2KTZ0</accession>
<dbReference type="InterPro" id="IPR050170">
    <property type="entry name" value="TruD_pseudoU_synthase"/>
</dbReference>
<dbReference type="GO" id="GO:0031119">
    <property type="term" value="P:tRNA pseudouridine synthesis"/>
    <property type="evidence" value="ECO:0007669"/>
    <property type="project" value="UniProtKB-UniRule"/>
</dbReference>
<evidence type="ECO:0000256" key="1">
    <source>
        <dbReference type="ARBA" id="ARBA00007953"/>
    </source>
</evidence>
<dbReference type="InterPro" id="IPR001656">
    <property type="entry name" value="PsdUridine_synth_TruD"/>
</dbReference>
<dbReference type="Gene3D" id="3.30.2340.10">
    <property type="entry name" value="TruD, insertion domain"/>
    <property type="match status" value="1"/>
</dbReference>
<dbReference type="EC" id="5.4.99.27" evidence="4"/>
<keyword evidence="3 4" id="KW-0413">Isomerase</keyword>
<dbReference type="EMBL" id="MPRJ01000047">
    <property type="protein sequence ID" value="OOZ36261.1"/>
    <property type="molecule type" value="Genomic_DNA"/>
</dbReference>
<dbReference type="InterPro" id="IPR020103">
    <property type="entry name" value="PsdUridine_synth_cat_dom_sf"/>
</dbReference>
<gene>
    <name evidence="4" type="primary">truD</name>
    <name evidence="7" type="ORF">BOW51_08015</name>
</gene>
<sequence>MSNHSEPELPFAFSGPVGRGVIRTVPEDFRVDEIPVTEPDGEGEHCLLEIEKRDANTDWVARLLAEHAGVKIRDVSYAGKKDRFSVTRQWFSVHLPGKPNPDWKALESQELKIIQAARHSRKLRTGALKGNRFTIRVRHFTGTPEALEERMEAIRHQGIPNYFGEQRFGHGGGNLERARALFEGKLKRLSRNKRGIYLSAARSALFNSVLAYRVANGTWNTPLDGERFLLAGSRDGFLAEQIDPEMLRRYREHDIHIAGPLWGRGESGVSGEVARQEAEALRGFEQEMEGLERLGMKMERRSLRALVGDLQWSLEGDNLELAFTLPKGSFATVLLRECIDYSEAERNRA</sequence>
<dbReference type="PANTHER" id="PTHR47811">
    <property type="entry name" value="TRNA PSEUDOURIDINE SYNTHASE D"/>
    <property type="match status" value="1"/>
</dbReference>
<organism evidence="7 8">
    <name type="scientific">Solemya velesiana gill symbiont</name>
    <dbReference type="NCBI Taxonomy" id="1918948"/>
    <lineage>
        <taxon>Bacteria</taxon>
        <taxon>Pseudomonadati</taxon>
        <taxon>Pseudomonadota</taxon>
        <taxon>Gammaproteobacteria</taxon>
        <taxon>sulfur-oxidizing symbionts</taxon>
    </lineage>
</organism>
<feature type="active site" description="Nucleophile" evidence="4">
    <location>
        <position position="82"/>
    </location>
</feature>
<dbReference type="GO" id="GO:0003723">
    <property type="term" value="F:RNA binding"/>
    <property type="evidence" value="ECO:0007669"/>
    <property type="project" value="InterPro"/>
</dbReference>
<reference evidence="7 8" key="1">
    <citation type="submission" date="2016-11" db="EMBL/GenBank/DDBJ databases">
        <title>Mixed transmission modes and dynamic genome evolution in an obligate animal-bacterial symbiosis.</title>
        <authorList>
            <person name="Russell S.L."/>
            <person name="Corbett-Detig R.B."/>
            <person name="Cavanaugh C.M."/>
        </authorList>
    </citation>
    <scope>NUCLEOTIDE SEQUENCE [LARGE SCALE GENOMIC DNA]</scope>
    <source>
        <strain evidence="7">Se-Cadez</strain>
    </source>
</reference>
<feature type="domain" description="TRUD" evidence="6">
    <location>
        <begin position="158"/>
        <end position="309"/>
    </location>
</feature>
<keyword evidence="5" id="KW-0175">Coiled coil</keyword>
<proteinExistence type="inferred from homology"/>
<evidence type="ECO:0000313" key="7">
    <source>
        <dbReference type="EMBL" id="OOZ36261.1"/>
    </source>
</evidence>
<dbReference type="OrthoDB" id="1550679at2"/>
<evidence type="ECO:0000256" key="5">
    <source>
        <dbReference type="SAM" id="Coils"/>
    </source>
</evidence>
<keyword evidence="8" id="KW-1185">Reference proteome</keyword>
<dbReference type="InterPro" id="IPR042214">
    <property type="entry name" value="TruD_catalytic"/>
</dbReference>
<protein>
    <recommendedName>
        <fullName evidence="4">tRNA pseudouridine synthase D</fullName>
        <ecNumber evidence="4">5.4.99.27</ecNumber>
    </recommendedName>
    <alternativeName>
        <fullName evidence="4">tRNA pseudouridine(13) synthase</fullName>
    </alternativeName>
    <alternativeName>
        <fullName evidence="4">tRNA pseudouridylate synthase D</fullName>
    </alternativeName>
    <alternativeName>
        <fullName evidence="4">tRNA-uridine isomerase D</fullName>
    </alternativeName>
</protein>
<dbReference type="NCBIfam" id="NF002153">
    <property type="entry name" value="PRK00984.1-2"/>
    <property type="match status" value="1"/>
</dbReference>
<dbReference type="InterPro" id="IPR011760">
    <property type="entry name" value="PsdUridine_synth_TruD_insert"/>
</dbReference>
<dbReference type="InterPro" id="IPR043165">
    <property type="entry name" value="TruD_insert_sf"/>
</dbReference>
<comment type="similarity">
    <text evidence="1 4">Belongs to the pseudouridine synthase TruD family.</text>
</comment>
<dbReference type="PANTHER" id="PTHR47811:SF1">
    <property type="entry name" value="TRNA PSEUDOURIDINE SYNTHASE D"/>
    <property type="match status" value="1"/>
</dbReference>
<dbReference type="AlphaFoldDB" id="A0A1T2KTZ0"/>
<dbReference type="PROSITE" id="PS50984">
    <property type="entry name" value="TRUD"/>
    <property type="match status" value="1"/>
</dbReference>
<dbReference type="Gene3D" id="3.30.2350.20">
    <property type="entry name" value="TruD, catalytic domain"/>
    <property type="match status" value="1"/>
</dbReference>
<evidence type="ECO:0000259" key="6">
    <source>
        <dbReference type="PROSITE" id="PS50984"/>
    </source>
</evidence>
<evidence type="ECO:0000313" key="8">
    <source>
        <dbReference type="Proteomes" id="UP000190896"/>
    </source>
</evidence>
<evidence type="ECO:0000256" key="2">
    <source>
        <dbReference type="ARBA" id="ARBA00022694"/>
    </source>
</evidence>
<evidence type="ECO:0000256" key="3">
    <source>
        <dbReference type="ARBA" id="ARBA00023235"/>
    </source>
</evidence>
<dbReference type="Pfam" id="PF01142">
    <property type="entry name" value="TruD"/>
    <property type="match status" value="2"/>
</dbReference>